<reference evidence="3" key="1">
    <citation type="journal article" date="2021" name="Nat. Commun.">
        <title>Genetic determinants of endophytism in the Arabidopsis root mycobiome.</title>
        <authorList>
            <person name="Mesny F."/>
            <person name="Miyauchi S."/>
            <person name="Thiergart T."/>
            <person name="Pickel B."/>
            <person name="Atanasova L."/>
            <person name="Karlsson M."/>
            <person name="Huettel B."/>
            <person name="Barry K.W."/>
            <person name="Haridas S."/>
            <person name="Chen C."/>
            <person name="Bauer D."/>
            <person name="Andreopoulos W."/>
            <person name="Pangilinan J."/>
            <person name="LaButti K."/>
            <person name="Riley R."/>
            <person name="Lipzen A."/>
            <person name="Clum A."/>
            <person name="Drula E."/>
            <person name="Henrissat B."/>
            <person name="Kohler A."/>
            <person name="Grigoriev I.V."/>
            <person name="Martin F.M."/>
            <person name="Hacquard S."/>
        </authorList>
    </citation>
    <scope>NUCLEOTIDE SEQUENCE</scope>
    <source>
        <strain evidence="3">MPI-SDFR-AT-0120</strain>
    </source>
</reference>
<dbReference type="GO" id="GO:0008270">
    <property type="term" value="F:zinc ion binding"/>
    <property type="evidence" value="ECO:0007669"/>
    <property type="project" value="InterPro"/>
</dbReference>
<dbReference type="AlphaFoldDB" id="A0A8K0VUZ1"/>
<dbReference type="SMART" id="SM00066">
    <property type="entry name" value="GAL4"/>
    <property type="match status" value="1"/>
</dbReference>
<dbReference type="InterPro" id="IPR036864">
    <property type="entry name" value="Zn2-C6_fun-type_DNA-bd_sf"/>
</dbReference>
<keyword evidence="1" id="KW-0539">Nucleus</keyword>
<dbReference type="OrthoDB" id="4937900at2759"/>
<dbReference type="PANTHER" id="PTHR47784:SF4">
    <property type="entry name" value="ZN(II)2CYS6 TRANSCRIPTION FACTOR (EUROFUNG)"/>
    <property type="match status" value="1"/>
</dbReference>
<evidence type="ECO:0000259" key="2">
    <source>
        <dbReference type="PROSITE" id="PS50048"/>
    </source>
</evidence>
<dbReference type="PROSITE" id="PS50048">
    <property type="entry name" value="ZN2_CY6_FUNGAL_2"/>
    <property type="match status" value="1"/>
</dbReference>
<dbReference type="InterPro" id="IPR001138">
    <property type="entry name" value="Zn2Cys6_DnaBD"/>
</dbReference>
<feature type="domain" description="Zn(2)-C6 fungal-type" evidence="2">
    <location>
        <begin position="12"/>
        <end position="42"/>
    </location>
</feature>
<dbReference type="PANTHER" id="PTHR47784">
    <property type="entry name" value="STEROL UPTAKE CONTROL PROTEIN 2"/>
    <property type="match status" value="1"/>
</dbReference>
<keyword evidence="4" id="KW-1185">Reference proteome</keyword>
<dbReference type="Gene3D" id="4.10.240.10">
    <property type="entry name" value="Zn(2)-C6 fungal-type DNA-binding domain"/>
    <property type="match status" value="1"/>
</dbReference>
<evidence type="ECO:0000313" key="4">
    <source>
        <dbReference type="Proteomes" id="UP000813461"/>
    </source>
</evidence>
<dbReference type="Proteomes" id="UP000813461">
    <property type="component" value="Unassembled WGS sequence"/>
</dbReference>
<sequence length="413" mass="46092">MLRRSHRKSRGGCLECKRRHVKCDENRPVCRLCAVSDRDCSYPLTALHRRCGNTETSSQDLLPSSFCDDGPKAVVSQESALLTPNANIDSPVCPLPSNHNNDDTEPEINFDHMELLVHATQDSSIFNLSGVYSDHALGLALGLKEALKAPYLMHELLAFSAQHLAFIHPEKSKHYLHQAMVLQTRAVSLFNSSWTHVNDSNCVAVLLFSSVLGHHLLAETLHGRHADGLDGFISRYIQCIEMHRGIYTIATSAWPLLMSSEIEPILTRSANFTSREPTGNDCAELKKLIESTTSLSWEEKLSCQRAIDYLQVGFDAVAETGEAVVHRHQMIYSWTLLVKPELTRLLAKKQPEALVILAYYAVLLHHGRSQWQVGKTGESVFGLIENHLGSAGDDWLRIPRLIIKQTIVPAHAI</sequence>
<protein>
    <recommendedName>
        <fullName evidence="2">Zn(2)-C6 fungal-type domain-containing protein</fullName>
    </recommendedName>
</protein>
<dbReference type="GO" id="GO:0001228">
    <property type="term" value="F:DNA-binding transcription activator activity, RNA polymerase II-specific"/>
    <property type="evidence" value="ECO:0007669"/>
    <property type="project" value="TreeGrafter"/>
</dbReference>
<dbReference type="PROSITE" id="PS00463">
    <property type="entry name" value="ZN2_CY6_FUNGAL_1"/>
    <property type="match status" value="1"/>
</dbReference>
<organism evidence="3 4">
    <name type="scientific">Paraphoma chrysanthemicola</name>
    <dbReference type="NCBI Taxonomy" id="798071"/>
    <lineage>
        <taxon>Eukaryota</taxon>
        <taxon>Fungi</taxon>
        <taxon>Dikarya</taxon>
        <taxon>Ascomycota</taxon>
        <taxon>Pezizomycotina</taxon>
        <taxon>Dothideomycetes</taxon>
        <taxon>Pleosporomycetidae</taxon>
        <taxon>Pleosporales</taxon>
        <taxon>Pleosporineae</taxon>
        <taxon>Phaeosphaeriaceae</taxon>
        <taxon>Paraphoma</taxon>
    </lineage>
</organism>
<dbReference type="SUPFAM" id="SSF57701">
    <property type="entry name" value="Zn2/Cys6 DNA-binding domain"/>
    <property type="match status" value="1"/>
</dbReference>
<proteinExistence type="predicted"/>
<dbReference type="Pfam" id="PF00172">
    <property type="entry name" value="Zn_clus"/>
    <property type="match status" value="1"/>
</dbReference>
<dbReference type="InterPro" id="IPR053157">
    <property type="entry name" value="Sterol_Uptake_Regulator"/>
</dbReference>
<dbReference type="EMBL" id="JAGMVJ010000019">
    <property type="protein sequence ID" value="KAH7076294.1"/>
    <property type="molecule type" value="Genomic_DNA"/>
</dbReference>
<comment type="caution">
    <text evidence="3">The sequence shown here is derived from an EMBL/GenBank/DDBJ whole genome shotgun (WGS) entry which is preliminary data.</text>
</comment>
<name>A0A8K0VUZ1_9PLEO</name>
<evidence type="ECO:0000313" key="3">
    <source>
        <dbReference type="EMBL" id="KAH7076294.1"/>
    </source>
</evidence>
<dbReference type="CDD" id="cd00067">
    <property type="entry name" value="GAL4"/>
    <property type="match status" value="1"/>
</dbReference>
<gene>
    <name evidence="3" type="ORF">FB567DRAFT_157700</name>
</gene>
<accession>A0A8K0VUZ1</accession>
<evidence type="ECO:0000256" key="1">
    <source>
        <dbReference type="ARBA" id="ARBA00023242"/>
    </source>
</evidence>